<dbReference type="AlphaFoldDB" id="A0A2W7QZB9"/>
<evidence type="ECO:0000313" key="1">
    <source>
        <dbReference type="EMBL" id="PZX53893.1"/>
    </source>
</evidence>
<name>A0A2W7QZB9_9BACT</name>
<evidence type="ECO:0000313" key="2">
    <source>
        <dbReference type="Proteomes" id="UP000249115"/>
    </source>
</evidence>
<protein>
    <submittedName>
        <fullName evidence="1">Uncharacterized protein</fullName>
    </submittedName>
</protein>
<reference evidence="1 2" key="1">
    <citation type="submission" date="2018-06" db="EMBL/GenBank/DDBJ databases">
        <title>Genomic Encyclopedia of Archaeal and Bacterial Type Strains, Phase II (KMG-II): from individual species to whole genera.</title>
        <authorList>
            <person name="Goeker M."/>
        </authorList>
    </citation>
    <scope>NUCLEOTIDE SEQUENCE [LARGE SCALE GENOMIC DNA]</scope>
    <source>
        <strain evidence="1 2">DSM 22686</strain>
    </source>
</reference>
<organism evidence="1 2">
    <name type="scientific">Algoriphagus ratkowskyi</name>
    <dbReference type="NCBI Taxonomy" id="57028"/>
    <lineage>
        <taxon>Bacteria</taxon>
        <taxon>Pseudomonadati</taxon>
        <taxon>Bacteroidota</taxon>
        <taxon>Cytophagia</taxon>
        <taxon>Cytophagales</taxon>
        <taxon>Cyclobacteriaceae</taxon>
        <taxon>Algoriphagus</taxon>
    </lineage>
</organism>
<sequence>MAPSTMTEPFSFLLLIVPLVRDLKTQPKSCTKGAISISLD</sequence>
<comment type="caution">
    <text evidence="1">The sequence shown here is derived from an EMBL/GenBank/DDBJ whole genome shotgun (WGS) entry which is preliminary data.</text>
</comment>
<proteinExistence type="predicted"/>
<dbReference type="EMBL" id="QKZU01000011">
    <property type="protein sequence ID" value="PZX53893.1"/>
    <property type="molecule type" value="Genomic_DNA"/>
</dbReference>
<accession>A0A2W7QZB9</accession>
<gene>
    <name evidence="1" type="ORF">LV84_03001</name>
</gene>
<dbReference type="Proteomes" id="UP000249115">
    <property type="component" value="Unassembled WGS sequence"/>
</dbReference>